<reference evidence="3" key="2">
    <citation type="journal article" date="2019" name="Mol. Plant Microbe Interact.">
        <title>Genome sequence resources for four phytopathogenic fungi from the Colletotrichum orbiculare species complex.</title>
        <authorList>
            <person name="Gan P."/>
            <person name="Tsushima A."/>
            <person name="Narusaka M."/>
            <person name="Narusaka Y."/>
            <person name="Takano Y."/>
            <person name="Kubo Y."/>
            <person name="Shirasu K."/>
        </authorList>
    </citation>
    <scope>GENOME REANNOTATION</scope>
    <source>
        <strain evidence="3">104-T / ATCC 96160 / CBS 514.97 / LARS 414 / MAFF 240422</strain>
    </source>
</reference>
<organism evidence="2 3">
    <name type="scientific">Colletotrichum orbiculare (strain 104-T / ATCC 96160 / CBS 514.97 / LARS 414 / MAFF 240422)</name>
    <name type="common">Cucumber anthracnose fungus</name>
    <name type="synonym">Colletotrichum lagenarium</name>
    <dbReference type="NCBI Taxonomy" id="1213857"/>
    <lineage>
        <taxon>Eukaryota</taxon>
        <taxon>Fungi</taxon>
        <taxon>Dikarya</taxon>
        <taxon>Ascomycota</taxon>
        <taxon>Pezizomycotina</taxon>
        <taxon>Sordariomycetes</taxon>
        <taxon>Hypocreomycetidae</taxon>
        <taxon>Glomerellales</taxon>
        <taxon>Glomerellaceae</taxon>
        <taxon>Colletotrichum</taxon>
        <taxon>Colletotrichum orbiculare species complex</taxon>
    </lineage>
</organism>
<dbReference type="EMBL" id="AMCV02000001">
    <property type="protein sequence ID" value="TDZ26802.1"/>
    <property type="molecule type" value="Genomic_DNA"/>
</dbReference>
<feature type="compositionally biased region" description="Basic and acidic residues" evidence="1">
    <location>
        <begin position="218"/>
        <end position="230"/>
    </location>
</feature>
<keyword evidence="3" id="KW-1185">Reference proteome</keyword>
<dbReference type="GO" id="GO:0006355">
    <property type="term" value="P:regulation of DNA-templated transcription"/>
    <property type="evidence" value="ECO:0007669"/>
    <property type="project" value="InterPro"/>
</dbReference>
<gene>
    <name evidence="2" type="primary">mug151</name>
    <name evidence="2" type="ORF">Cob_v001069</name>
</gene>
<accession>A0A484G947</accession>
<dbReference type="OrthoDB" id="1714508at2759"/>
<name>A0A484G947_COLOR</name>
<protein>
    <submittedName>
        <fullName evidence="2">Meiotically up-regulated gene 151 protein</fullName>
    </submittedName>
</protein>
<evidence type="ECO:0000313" key="2">
    <source>
        <dbReference type="EMBL" id="TDZ26802.1"/>
    </source>
</evidence>
<dbReference type="Pfam" id="PF07818">
    <property type="entry name" value="HCNGP"/>
    <property type="match status" value="1"/>
</dbReference>
<dbReference type="PANTHER" id="PTHR13464:SF0">
    <property type="entry name" value="SAP30-BINDING PROTEIN"/>
    <property type="match status" value="1"/>
</dbReference>
<dbReference type="PANTHER" id="PTHR13464">
    <property type="entry name" value="TRANSCRIPTIONAL REGULATOR PROTEIN HCNGP"/>
    <property type="match status" value="1"/>
</dbReference>
<feature type="region of interest" description="Disordered" evidence="1">
    <location>
        <begin position="1"/>
        <end position="141"/>
    </location>
</feature>
<dbReference type="InterPro" id="IPR012479">
    <property type="entry name" value="SAP30BP"/>
</dbReference>
<feature type="compositionally biased region" description="Low complexity" evidence="1">
    <location>
        <begin position="95"/>
        <end position="113"/>
    </location>
</feature>
<feature type="compositionally biased region" description="Pro residues" evidence="1">
    <location>
        <begin position="120"/>
        <end position="140"/>
    </location>
</feature>
<evidence type="ECO:0000256" key="1">
    <source>
        <dbReference type="SAM" id="MobiDB-lite"/>
    </source>
</evidence>
<evidence type="ECO:0000313" key="3">
    <source>
        <dbReference type="Proteomes" id="UP000014480"/>
    </source>
</evidence>
<comment type="caution">
    <text evidence="2">The sequence shown here is derived from an EMBL/GenBank/DDBJ whole genome shotgun (WGS) entry which is preliminary data.</text>
</comment>
<dbReference type="Proteomes" id="UP000014480">
    <property type="component" value="Unassembled WGS sequence"/>
</dbReference>
<dbReference type="GO" id="GO:0005634">
    <property type="term" value="C:nucleus"/>
    <property type="evidence" value="ECO:0007669"/>
    <property type="project" value="TreeGrafter"/>
</dbReference>
<proteinExistence type="predicted"/>
<reference evidence="3" key="1">
    <citation type="journal article" date="2013" name="New Phytol.">
        <title>Comparative genomic and transcriptomic analyses reveal the hemibiotrophic stage shift of Colletotrichum fungi.</title>
        <authorList>
            <person name="Gan P."/>
            <person name="Ikeda K."/>
            <person name="Irieda H."/>
            <person name="Narusaka M."/>
            <person name="O'Connell R.J."/>
            <person name="Narusaka Y."/>
            <person name="Takano Y."/>
            <person name="Kubo Y."/>
            <person name="Shirasu K."/>
        </authorList>
    </citation>
    <scope>NUCLEOTIDE SEQUENCE [LARGE SCALE GENOMIC DNA]</scope>
    <source>
        <strain evidence="3">104-T / ATCC 96160 / CBS 514.97 / LARS 414 / MAFF 240422</strain>
    </source>
</reference>
<dbReference type="STRING" id="1213857.A0A484G947"/>
<feature type="region of interest" description="Disordered" evidence="1">
    <location>
        <begin position="216"/>
        <end position="274"/>
    </location>
</feature>
<dbReference type="AlphaFoldDB" id="A0A484G947"/>
<sequence>MAGLVSYASSDEEEEVQETVPQKTETLKEVDASTQPKQNEIAKPQEALQASQPFRPAPSEDAITIGPVHQSSVPLGPSLPTLHTQQIHDPSLEQPSSQTPSRPSSPYSASRAALHSLTLPPVPDLNIPPSPPSSPAPPPALTAKLTQFLELKKKGVHFNAKLAQSAALRNPSLTDKLLSFVDLDGRADYATTLPAELWNPTSTDFLPESASRAALRQSQDRVRAERERAARKPGAPVDFVPAAGAASGNGVPPPGSDAAEIGGLRPGKRKAGGW</sequence>